<name>A0ACC1J9G3_9FUNG</name>
<accession>A0ACC1J9G3</accession>
<proteinExistence type="predicted"/>
<keyword evidence="2" id="KW-1185">Reference proteome</keyword>
<evidence type="ECO:0000313" key="1">
    <source>
        <dbReference type="EMBL" id="KAJ1942827.1"/>
    </source>
</evidence>
<organism evidence="1 2">
    <name type="scientific">Linderina macrospora</name>
    <dbReference type="NCBI Taxonomy" id="4868"/>
    <lineage>
        <taxon>Eukaryota</taxon>
        <taxon>Fungi</taxon>
        <taxon>Fungi incertae sedis</taxon>
        <taxon>Zoopagomycota</taxon>
        <taxon>Kickxellomycotina</taxon>
        <taxon>Kickxellomycetes</taxon>
        <taxon>Kickxellales</taxon>
        <taxon>Kickxellaceae</taxon>
        <taxon>Linderina</taxon>
    </lineage>
</organism>
<reference evidence="1" key="1">
    <citation type="submission" date="2022-07" db="EMBL/GenBank/DDBJ databases">
        <title>Phylogenomic reconstructions and comparative analyses of Kickxellomycotina fungi.</title>
        <authorList>
            <person name="Reynolds N.K."/>
            <person name="Stajich J.E."/>
            <person name="Barry K."/>
            <person name="Grigoriev I.V."/>
            <person name="Crous P."/>
            <person name="Smith M.E."/>
        </authorList>
    </citation>
    <scope>NUCLEOTIDE SEQUENCE</scope>
    <source>
        <strain evidence="1">NRRL 5244</strain>
    </source>
</reference>
<comment type="caution">
    <text evidence="1">The sequence shown here is derived from an EMBL/GenBank/DDBJ whole genome shotgun (WGS) entry which is preliminary data.</text>
</comment>
<dbReference type="EMBL" id="JANBPW010001865">
    <property type="protein sequence ID" value="KAJ1942827.1"/>
    <property type="molecule type" value="Genomic_DNA"/>
</dbReference>
<sequence length="212" mass="23773">MSSFKIASLLFRTLSKPVASALKTQAKDREVFRSLCINVAQTTHRIEMTWKMKVLGYQPERIRPLNDARAVDAGANFLGEAFIFSVAVSLIFAEQLRSRNQARKQRNAVDDRLDKLEAESGEAKEQVQRLREERDLLRGEIDELARESAALGDILRKVLGKELDRWSAEHGYPATKINQDVVERFTNGENVDSAIREMVAATPAATPTATSE</sequence>
<evidence type="ECO:0000313" key="2">
    <source>
        <dbReference type="Proteomes" id="UP001150603"/>
    </source>
</evidence>
<protein>
    <submittedName>
        <fullName evidence="1">Uncharacterized protein</fullName>
    </submittedName>
</protein>
<dbReference type="Proteomes" id="UP001150603">
    <property type="component" value="Unassembled WGS sequence"/>
</dbReference>
<gene>
    <name evidence="1" type="ORF">FBU59_003085</name>
</gene>